<dbReference type="Pfam" id="PF00005">
    <property type="entry name" value="ABC_tran"/>
    <property type="match status" value="1"/>
</dbReference>
<dbReference type="InterPro" id="IPR017871">
    <property type="entry name" value="ABC_transporter-like_CS"/>
</dbReference>
<keyword evidence="3 6" id="KW-0067">ATP-binding</keyword>
<dbReference type="PANTHER" id="PTHR43230">
    <property type="entry name" value="ABC-TYPE DIPEPTIDE/OLIGOPEPTIDE TRANSPORT SYSTEM, ATPASE COMPONENT"/>
    <property type="match status" value="1"/>
</dbReference>
<dbReference type="CDD" id="cd03257">
    <property type="entry name" value="ABC_NikE_OppD_transporters"/>
    <property type="match status" value="1"/>
</dbReference>
<evidence type="ECO:0000313" key="7">
    <source>
        <dbReference type="Proteomes" id="UP001592530"/>
    </source>
</evidence>
<dbReference type="EMBL" id="JBHEZY010000002">
    <property type="protein sequence ID" value="MFC1430403.1"/>
    <property type="molecule type" value="Genomic_DNA"/>
</dbReference>
<dbReference type="NCBIfam" id="TIGR01727">
    <property type="entry name" value="oligo_HPY"/>
    <property type="match status" value="1"/>
</dbReference>
<keyword evidence="2" id="KW-0547">Nucleotide-binding</keyword>
<proteinExistence type="predicted"/>
<feature type="compositionally biased region" description="Low complexity" evidence="4">
    <location>
        <begin position="361"/>
        <end position="381"/>
    </location>
</feature>
<keyword evidence="1" id="KW-0813">Transport</keyword>
<dbReference type="InterPro" id="IPR027417">
    <property type="entry name" value="P-loop_NTPase"/>
</dbReference>
<dbReference type="Proteomes" id="UP001592530">
    <property type="component" value="Unassembled WGS sequence"/>
</dbReference>
<comment type="caution">
    <text evidence="6">The sequence shown here is derived from an EMBL/GenBank/DDBJ whole genome shotgun (WGS) entry which is preliminary data.</text>
</comment>
<dbReference type="SMART" id="SM00382">
    <property type="entry name" value="AAA"/>
    <property type="match status" value="1"/>
</dbReference>
<accession>A0ABV6WWI9</accession>
<organism evidence="6 7">
    <name type="scientific">Streptacidiphilus alkalitolerans</name>
    <dbReference type="NCBI Taxonomy" id="3342712"/>
    <lineage>
        <taxon>Bacteria</taxon>
        <taxon>Bacillati</taxon>
        <taxon>Actinomycetota</taxon>
        <taxon>Actinomycetes</taxon>
        <taxon>Kitasatosporales</taxon>
        <taxon>Streptomycetaceae</taxon>
        <taxon>Streptacidiphilus</taxon>
    </lineage>
</organism>
<evidence type="ECO:0000313" key="6">
    <source>
        <dbReference type="EMBL" id="MFC1430403.1"/>
    </source>
</evidence>
<dbReference type="RefSeq" id="WP_380549942.1">
    <property type="nucleotide sequence ID" value="NZ_JBHEZY010000002.1"/>
</dbReference>
<dbReference type="InterPro" id="IPR003439">
    <property type="entry name" value="ABC_transporter-like_ATP-bd"/>
</dbReference>
<evidence type="ECO:0000256" key="3">
    <source>
        <dbReference type="ARBA" id="ARBA00022840"/>
    </source>
</evidence>
<evidence type="ECO:0000256" key="2">
    <source>
        <dbReference type="ARBA" id="ARBA00022741"/>
    </source>
</evidence>
<dbReference type="InterPro" id="IPR013563">
    <property type="entry name" value="Oligopep_ABC_C"/>
</dbReference>
<name>A0ABV6WWI9_9ACTN</name>
<protein>
    <submittedName>
        <fullName evidence="6">ABC transporter ATP-binding protein</fullName>
    </submittedName>
</protein>
<feature type="region of interest" description="Disordered" evidence="4">
    <location>
        <begin position="361"/>
        <end position="391"/>
    </location>
</feature>
<sequence length="391" mass="41719">MNQPQQSYPVPFPSQVPDDVPLLRTEGLTRHFQIGGIFSKKNLHAVDGAELSIGRGEIVALAGESGSGKSTVARLLAKVYRPTAGEIWFDGKPLSQLRSRTDVLAYRSQAPMVFQDPFSSINPVYRISHGILRTLKLHRPELNAEQRTAEAERLLTVVGLTPADQYLQKFPYEMSGGQRQRIGFAQALASNPKLIIADEPVSMLDVSIRIGLLNLMTELRDRQGVSFLYITHDLASARYAADRLIVMYAGHIVEQGPIEEILAAPKHPYTQLLLATVPDPRAPLADLAGADKGEPPKVVDPRPGCRFRARCPVAVAQCATVTPELRLLGDRHQAACHVAVPGSAATSGSAVTSGAAFGATSGAASGATPGAGPGTPLTAPTRAIPTPRDPA</sequence>
<gene>
    <name evidence="6" type="ORF">ACEZDB_06955</name>
</gene>
<feature type="domain" description="ABC transporter" evidence="5">
    <location>
        <begin position="23"/>
        <end position="274"/>
    </location>
</feature>
<evidence type="ECO:0000256" key="1">
    <source>
        <dbReference type="ARBA" id="ARBA00022448"/>
    </source>
</evidence>
<dbReference type="PANTHER" id="PTHR43230:SF3">
    <property type="entry name" value="ABC-TYPE DIPEPTIDE_OLIGOPEPTIDE TRANSPORT SYSTEM, ATPASE COMPONENT"/>
    <property type="match status" value="1"/>
</dbReference>
<dbReference type="GO" id="GO:0005524">
    <property type="term" value="F:ATP binding"/>
    <property type="evidence" value="ECO:0007669"/>
    <property type="project" value="UniProtKB-KW"/>
</dbReference>
<evidence type="ECO:0000256" key="4">
    <source>
        <dbReference type="SAM" id="MobiDB-lite"/>
    </source>
</evidence>
<dbReference type="InterPro" id="IPR003593">
    <property type="entry name" value="AAA+_ATPase"/>
</dbReference>
<dbReference type="SUPFAM" id="SSF52540">
    <property type="entry name" value="P-loop containing nucleoside triphosphate hydrolases"/>
    <property type="match status" value="1"/>
</dbReference>
<dbReference type="PROSITE" id="PS50893">
    <property type="entry name" value="ABC_TRANSPORTER_2"/>
    <property type="match status" value="1"/>
</dbReference>
<dbReference type="Pfam" id="PF08352">
    <property type="entry name" value="oligo_HPY"/>
    <property type="match status" value="1"/>
</dbReference>
<dbReference type="PROSITE" id="PS00211">
    <property type="entry name" value="ABC_TRANSPORTER_1"/>
    <property type="match status" value="1"/>
</dbReference>
<evidence type="ECO:0000259" key="5">
    <source>
        <dbReference type="PROSITE" id="PS50893"/>
    </source>
</evidence>
<dbReference type="Gene3D" id="3.40.50.300">
    <property type="entry name" value="P-loop containing nucleotide triphosphate hydrolases"/>
    <property type="match status" value="1"/>
</dbReference>
<reference evidence="6 7" key="1">
    <citation type="submission" date="2024-09" db="EMBL/GenBank/DDBJ databases">
        <authorList>
            <person name="Lee S.D."/>
        </authorList>
    </citation>
    <scope>NUCLEOTIDE SEQUENCE [LARGE SCALE GENOMIC DNA]</scope>
    <source>
        <strain evidence="6 7">N1-3</strain>
    </source>
</reference>